<dbReference type="InParanoid" id="A9WK56"/>
<dbReference type="GO" id="GO:0046872">
    <property type="term" value="F:metal ion binding"/>
    <property type="evidence" value="ECO:0007669"/>
    <property type="project" value="UniProtKB-KW"/>
</dbReference>
<dbReference type="PANTHER" id="PTHR34448">
    <property type="entry name" value="AMINOPEPTIDASE"/>
    <property type="match status" value="1"/>
</dbReference>
<protein>
    <submittedName>
        <fullName evidence="2">Leucyl aminopeptidase (Aminopeptidase T)-like protein</fullName>
    </submittedName>
</protein>
<keyword evidence="1" id="KW-0479">Metal-binding</keyword>
<name>A9WK56_CHLAA</name>
<dbReference type="EMBL" id="CP000909">
    <property type="protein sequence ID" value="ABY34507.1"/>
    <property type="molecule type" value="Genomic_DNA"/>
</dbReference>
<dbReference type="PATRIC" id="fig|324602.8.peg.1468"/>
<dbReference type="AlphaFoldDB" id="A9WK56"/>
<dbReference type="EnsemblBacteria" id="ABY34507">
    <property type="protein sequence ID" value="ABY34507"/>
    <property type="gene ID" value="Caur_1279"/>
</dbReference>
<dbReference type="RefSeq" id="WP_012257163.1">
    <property type="nucleotide sequence ID" value="NC_010175.1"/>
</dbReference>
<dbReference type="eggNOG" id="COG2309">
    <property type="taxonomic scope" value="Bacteria"/>
</dbReference>
<evidence type="ECO:0000313" key="3">
    <source>
        <dbReference type="Proteomes" id="UP000002008"/>
    </source>
</evidence>
<dbReference type="KEGG" id="cau:Caur_1279"/>
<dbReference type="Pfam" id="PF26233">
    <property type="entry name" value="NicX"/>
    <property type="match status" value="1"/>
</dbReference>
<dbReference type="InterPro" id="IPR052170">
    <property type="entry name" value="M29_Exopeptidase"/>
</dbReference>
<evidence type="ECO:0000256" key="1">
    <source>
        <dbReference type="ARBA" id="ARBA00022723"/>
    </source>
</evidence>
<evidence type="ECO:0000313" key="2">
    <source>
        <dbReference type="EMBL" id="ABY34507.1"/>
    </source>
</evidence>
<dbReference type="InterPro" id="IPR058739">
    <property type="entry name" value="NicX"/>
</dbReference>
<dbReference type="GO" id="GO:0004177">
    <property type="term" value="F:aminopeptidase activity"/>
    <property type="evidence" value="ECO:0007669"/>
    <property type="project" value="UniProtKB-KW"/>
</dbReference>
<keyword evidence="2" id="KW-0031">Aminopeptidase</keyword>
<reference evidence="3" key="1">
    <citation type="journal article" date="2011" name="BMC Genomics">
        <title>Complete genome sequence of the filamentous anoxygenic phototrophic bacterium Chloroflexus aurantiacus.</title>
        <authorList>
            <person name="Tang K.H."/>
            <person name="Barry K."/>
            <person name="Chertkov O."/>
            <person name="Dalin E."/>
            <person name="Han C.S."/>
            <person name="Hauser L.J."/>
            <person name="Honchak B.M."/>
            <person name="Karbach L.E."/>
            <person name="Land M.L."/>
            <person name="Lapidus A."/>
            <person name="Larimer F.W."/>
            <person name="Mikhailova N."/>
            <person name="Pitluck S."/>
            <person name="Pierson B.K."/>
            <person name="Blankenship R.E."/>
        </authorList>
    </citation>
    <scope>NUCLEOTIDE SEQUENCE [LARGE SCALE GENOMIC DNA]</scope>
    <source>
        <strain evidence="3">ATCC 29366 / DSM 635 / J-10-fl</strain>
    </source>
</reference>
<gene>
    <name evidence="2" type="ordered locus">Caur_1279</name>
</gene>
<keyword evidence="3" id="KW-1185">Reference proteome</keyword>
<proteinExistence type="predicted"/>
<dbReference type="STRING" id="324602.Caur_1279"/>
<dbReference type="SUPFAM" id="SSF144052">
    <property type="entry name" value="Thermophilic metalloprotease-like"/>
    <property type="match status" value="1"/>
</dbReference>
<sequence length="358" mass="39049">MVASLWDQLARRLVDALGAQRSELIEVRDEAGNQRLLHAVLLALESIGAEPLIAIQPAQHVERLLATTPPEVLTERHQRYAEWLKLVDRSLTLIGAQPDLKQVADEALCAFGTSYDRLEMVREERRIPQVIAAIPTIGKAAQLGISHEELELRMMPALLVEPAELRAITERVMPALHNASTITIVSGPGYELRLDHGERPWLCDTGQLTTSVGETGAIVINLPAGSIYTTVLEESAEGDLFLPVAGPARAVHLHFAGGRVTQIEAASGADQLNALFDRHSGEPRRISHIGIGLNPRLHHPIGWTIVDEHIQGALFIAFGENRYMGGANASSLNIDFVISAASLRVDERVIVDQGRLIV</sequence>
<dbReference type="HOGENOM" id="CLU_773159_0_0_0"/>
<keyword evidence="2" id="KW-0645">Protease</keyword>
<organism evidence="2 3">
    <name type="scientific">Chloroflexus aurantiacus (strain ATCC 29366 / DSM 635 / J-10-fl)</name>
    <dbReference type="NCBI Taxonomy" id="324602"/>
    <lineage>
        <taxon>Bacteria</taxon>
        <taxon>Bacillati</taxon>
        <taxon>Chloroflexota</taxon>
        <taxon>Chloroflexia</taxon>
        <taxon>Chloroflexales</taxon>
        <taxon>Chloroflexineae</taxon>
        <taxon>Chloroflexaceae</taxon>
        <taxon>Chloroflexus</taxon>
    </lineage>
</organism>
<dbReference type="Proteomes" id="UP000002008">
    <property type="component" value="Chromosome"/>
</dbReference>
<dbReference type="PANTHER" id="PTHR34448:SF1">
    <property type="entry name" value="BLL6088 PROTEIN"/>
    <property type="match status" value="1"/>
</dbReference>
<keyword evidence="2" id="KW-0378">Hydrolase</keyword>
<accession>A9WK56</accession>